<dbReference type="Proteomes" id="UP000032180">
    <property type="component" value="Chromosome 5"/>
</dbReference>
<feature type="compositionally biased region" description="Basic and acidic residues" evidence="1">
    <location>
        <begin position="1"/>
        <end position="13"/>
    </location>
</feature>
<reference evidence="2 3" key="1">
    <citation type="submission" date="2012-08" db="EMBL/GenBank/DDBJ databases">
        <title>Oryza genome evolution.</title>
        <authorList>
            <person name="Wing R.A."/>
        </authorList>
    </citation>
    <scope>NUCLEOTIDE SEQUENCE</scope>
</reference>
<dbReference type="HOGENOM" id="CLU_2852918_0_0_1"/>
<sequence length="65" mass="6773">MRADQIIDGRLDEGGGAGNAAAREIAVTDDGPSDGLSLGGPLRWESGHPSQRDSKLHWCVLVGFG</sequence>
<dbReference type="AlphaFoldDB" id="A0A0D9WFD9"/>
<protein>
    <submittedName>
        <fullName evidence="2">Uncharacterized protein</fullName>
    </submittedName>
</protein>
<name>A0A0D9WFD9_9ORYZ</name>
<feature type="region of interest" description="Disordered" evidence="1">
    <location>
        <begin position="1"/>
        <end position="51"/>
    </location>
</feature>
<dbReference type="EnsemblPlants" id="LPERR05G10000.1">
    <property type="protein sequence ID" value="LPERR05G10000.1"/>
    <property type="gene ID" value="LPERR05G10000"/>
</dbReference>
<reference evidence="2" key="3">
    <citation type="submission" date="2015-04" db="UniProtKB">
        <authorList>
            <consortium name="EnsemblPlants"/>
        </authorList>
    </citation>
    <scope>IDENTIFICATION</scope>
</reference>
<evidence type="ECO:0000313" key="3">
    <source>
        <dbReference type="Proteomes" id="UP000032180"/>
    </source>
</evidence>
<keyword evidence="3" id="KW-1185">Reference proteome</keyword>
<dbReference type="Gramene" id="LPERR05G10000.1">
    <property type="protein sequence ID" value="LPERR05G10000.1"/>
    <property type="gene ID" value="LPERR05G10000"/>
</dbReference>
<proteinExistence type="predicted"/>
<organism evidence="2 3">
    <name type="scientific">Leersia perrieri</name>
    <dbReference type="NCBI Taxonomy" id="77586"/>
    <lineage>
        <taxon>Eukaryota</taxon>
        <taxon>Viridiplantae</taxon>
        <taxon>Streptophyta</taxon>
        <taxon>Embryophyta</taxon>
        <taxon>Tracheophyta</taxon>
        <taxon>Spermatophyta</taxon>
        <taxon>Magnoliopsida</taxon>
        <taxon>Liliopsida</taxon>
        <taxon>Poales</taxon>
        <taxon>Poaceae</taxon>
        <taxon>BOP clade</taxon>
        <taxon>Oryzoideae</taxon>
        <taxon>Oryzeae</taxon>
        <taxon>Oryzinae</taxon>
        <taxon>Leersia</taxon>
    </lineage>
</organism>
<feature type="compositionally biased region" description="Low complexity" evidence="1">
    <location>
        <begin position="29"/>
        <end position="42"/>
    </location>
</feature>
<evidence type="ECO:0000256" key="1">
    <source>
        <dbReference type="SAM" id="MobiDB-lite"/>
    </source>
</evidence>
<reference evidence="3" key="2">
    <citation type="submission" date="2013-12" db="EMBL/GenBank/DDBJ databases">
        <authorList>
            <person name="Yu Y."/>
            <person name="Lee S."/>
            <person name="de Baynast K."/>
            <person name="Wissotski M."/>
            <person name="Liu L."/>
            <person name="Talag J."/>
            <person name="Goicoechea J."/>
            <person name="Angelova A."/>
            <person name="Jetty R."/>
            <person name="Kudrna D."/>
            <person name="Golser W."/>
            <person name="Rivera L."/>
            <person name="Zhang J."/>
            <person name="Wing R."/>
        </authorList>
    </citation>
    <scope>NUCLEOTIDE SEQUENCE</scope>
</reference>
<accession>A0A0D9WFD9</accession>
<evidence type="ECO:0000313" key="2">
    <source>
        <dbReference type="EnsemblPlants" id="LPERR05G10000.1"/>
    </source>
</evidence>